<sequence>MWGVFLPACFRQMMNYEQARGTLERLARRWEIPAPLLCWSNRIRCGAYNWEDKIITLGPRIWAGDQVLFHEFAHHLDSVTRAAKPTHGKPFCRVLLDVLEAWDGPPVTFDWQWEYPTVRKYALTRGHGGVYTVSMYCRSNKRG</sequence>
<organism evidence="1">
    <name type="scientific">marine sediment metagenome</name>
    <dbReference type="NCBI Taxonomy" id="412755"/>
    <lineage>
        <taxon>unclassified sequences</taxon>
        <taxon>metagenomes</taxon>
        <taxon>ecological metagenomes</taxon>
    </lineage>
</organism>
<protein>
    <submittedName>
        <fullName evidence="1">Uncharacterized protein</fullName>
    </submittedName>
</protein>
<accession>A0A0F9EWV4</accession>
<gene>
    <name evidence="1" type="ORF">LCGC14_2315620</name>
</gene>
<reference evidence="1" key="1">
    <citation type="journal article" date="2015" name="Nature">
        <title>Complex archaea that bridge the gap between prokaryotes and eukaryotes.</title>
        <authorList>
            <person name="Spang A."/>
            <person name="Saw J.H."/>
            <person name="Jorgensen S.L."/>
            <person name="Zaremba-Niedzwiedzka K."/>
            <person name="Martijn J."/>
            <person name="Lind A.E."/>
            <person name="van Eijk R."/>
            <person name="Schleper C."/>
            <person name="Guy L."/>
            <person name="Ettema T.J."/>
        </authorList>
    </citation>
    <scope>NUCLEOTIDE SEQUENCE</scope>
</reference>
<name>A0A0F9EWV4_9ZZZZ</name>
<dbReference type="EMBL" id="LAZR01032961">
    <property type="protein sequence ID" value="KKL49430.1"/>
    <property type="molecule type" value="Genomic_DNA"/>
</dbReference>
<proteinExistence type="predicted"/>
<comment type="caution">
    <text evidence="1">The sequence shown here is derived from an EMBL/GenBank/DDBJ whole genome shotgun (WGS) entry which is preliminary data.</text>
</comment>
<dbReference type="AlphaFoldDB" id="A0A0F9EWV4"/>
<evidence type="ECO:0000313" key="1">
    <source>
        <dbReference type="EMBL" id="KKL49430.1"/>
    </source>
</evidence>